<dbReference type="EMBL" id="FOUB01000088">
    <property type="protein sequence ID" value="SFN03439.1"/>
    <property type="molecule type" value="Genomic_DNA"/>
</dbReference>
<organism evidence="1 2">
    <name type="scientific">Nitrosomonas communis</name>
    <dbReference type="NCBI Taxonomy" id="44574"/>
    <lineage>
        <taxon>Bacteria</taxon>
        <taxon>Pseudomonadati</taxon>
        <taxon>Pseudomonadota</taxon>
        <taxon>Betaproteobacteria</taxon>
        <taxon>Nitrosomonadales</taxon>
        <taxon>Nitrosomonadaceae</taxon>
        <taxon>Nitrosomonas</taxon>
    </lineage>
</organism>
<proteinExistence type="predicted"/>
<evidence type="ECO:0000313" key="1">
    <source>
        <dbReference type="EMBL" id="SFN03439.1"/>
    </source>
</evidence>
<protein>
    <recommendedName>
        <fullName evidence="3">Transposase</fullName>
    </recommendedName>
</protein>
<dbReference type="AlphaFoldDB" id="A0A1I4VQZ6"/>
<accession>A0A1I4VQZ6</accession>
<evidence type="ECO:0008006" key="3">
    <source>
        <dbReference type="Google" id="ProtNLM"/>
    </source>
</evidence>
<sequence>MEYAGFAVGTYNLFNNLWIFMNYFLNSSVIVKTVTSLCIGTIHFVESCFTNSILEGINSKIKFAEKWGTRSCRDIKNYTNINFYFLYRSLQFTLFIYGIHIEPLKSYF</sequence>
<reference evidence="2" key="1">
    <citation type="submission" date="2016-10" db="EMBL/GenBank/DDBJ databases">
        <authorList>
            <person name="Varghese N."/>
            <person name="Submissions S."/>
        </authorList>
    </citation>
    <scope>NUCLEOTIDE SEQUENCE [LARGE SCALE GENOMIC DNA]</scope>
    <source>
        <strain evidence="2">Nm44</strain>
    </source>
</reference>
<dbReference type="Proteomes" id="UP000183287">
    <property type="component" value="Unassembled WGS sequence"/>
</dbReference>
<name>A0A1I4VQZ6_9PROT</name>
<gene>
    <name evidence="1" type="ORF">SAMN05421863_108813</name>
</gene>
<keyword evidence="2" id="KW-1185">Reference proteome</keyword>
<evidence type="ECO:0000313" key="2">
    <source>
        <dbReference type="Proteomes" id="UP000183287"/>
    </source>
</evidence>